<dbReference type="EMBL" id="MG779351">
    <property type="protein sequence ID" value="AUV58570.1"/>
    <property type="molecule type" value="Genomic_DNA"/>
</dbReference>
<organism evidence="1">
    <name type="scientific">Bandra megavirus</name>
    <dbReference type="NCBI Taxonomy" id="2071566"/>
    <lineage>
        <taxon>Viruses</taxon>
        <taxon>Varidnaviria</taxon>
        <taxon>Bamfordvirae</taxon>
        <taxon>Nucleocytoviricota</taxon>
        <taxon>Megaviricetes</taxon>
        <taxon>Imitervirales</taxon>
        <taxon>Mimiviridae</taxon>
        <taxon>Megamimivirinae</taxon>
        <taxon>Megavirus</taxon>
    </lineage>
</organism>
<name>A0A2K9V8N6_9VIRU</name>
<sequence length="184" mass="20790">MSNYGIIKFNYEGPSTDVVNCTGSYSDGTINTKYTLQSLKNLLQNNIKIIDKLLSLNDHVNNLVVCDDDVTVEITSDDIFTQLVNEDILLNVNQDEDNIHYSNEIETNQDRLNRIINMTNTNESDNIFGDVSSDTDLDDSDDIDDTELNYLPTDQRALKFIIDNFDKLAKFDPAQDSDSDSDSN</sequence>
<reference evidence="1" key="1">
    <citation type="submission" date="2018-01" db="EMBL/GenBank/DDBJ databases">
        <title>Draft genome sequence of Bandra megavirus.</title>
        <authorList>
            <person name="Chatterjee A."/>
            <person name="Yadav R."/>
            <person name="Kondabagil K."/>
        </authorList>
    </citation>
    <scope>NUCLEOTIDE SEQUENCE</scope>
    <source>
        <strain evidence="1">KK-1</strain>
    </source>
</reference>
<protein>
    <submittedName>
        <fullName evidence="1">Uncharacterized protein</fullName>
    </submittedName>
</protein>
<evidence type="ECO:0000313" key="1">
    <source>
        <dbReference type="EMBL" id="AUV58570.1"/>
    </source>
</evidence>
<proteinExistence type="predicted"/>
<accession>A0A2K9V8N6</accession>